<dbReference type="EMBL" id="CNFU01001056">
    <property type="protein sequence ID" value="CKS95455.1"/>
    <property type="molecule type" value="Genomic_DNA"/>
</dbReference>
<reference evidence="1 2" key="1">
    <citation type="submission" date="2015-03" db="EMBL/GenBank/DDBJ databases">
        <authorList>
            <consortium name="Pathogen Informatics"/>
        </authorList>
    </citation>
    <scope>NUCLEOTIDE SEQUENCE [LARGE SCALE GENOMIC DNA]</scope>
    <source>
        <strain evidence="1 2">Bir 187</strain>
    </source>
</reference>
<dbReference type="AlphaFoldDB" id="A0A655ADA2"/>
<evidence type="ECO:0000313" key="2">
    <source>
        <dbReference type="Proteomes" id="UP000049023"/>
    </source>
</evidence>
<organism evidence="1 2">
    <name type="scientific">Mycobacterium tuberculosis</name>
    <dbReference type="NCBI Taxonomy" id="1773"/>
    <lineage>
        <taxon>Bacteria</taxon>
        <taxon>Bacillati</taxon>
        <taxon>Actinomycetota</taxon>
        <taxon>Actinomycetes</taxon>
        <taxon>Mycobacteriales</taxon>
        <taxon>Mycobacteriaceae</taxon>
        <taxon>Mycobacterium</taxon>
        <taxon>Mycobacterium tuberculosis complex</taxon>
    </lineage>
</organism>
<sequence>MGAGKCTVRTNPPSLSCTVLALTTGSAIPDSGTRLAREAAAGAVSVIASWASASSTVDAVVHTCLAS</sequence>
<name>A0A655ADA2_MYCTX</name>
<dbReference type="Proteomes" id="UP000049023">
    <property type="component" value="Unassembled WGS sequence"/>
</dbReference>
<evidence type="ECO:0000313" key="1">
    <source>
        <dbReference type="EMBL" id="CKS95455.1"/>
    </source>
</evidence>
<proteinExistence type="predicted"/>
<protein>
    <submittedName>
        <fullName evidence="1">Uncharacterized protein</fullName>
    </submittedName>
</protein>
<accession>A0A655ADA2</accession>
<gene>
    <name evidence="1" type="ORF">ERS027661_03743</name>
</gene>